<organism evidence="4 5">
    <name type="scientific">Penicillium daleae</name>
    <dbReference type="NCBI Taxonomy" id="63821"/>
    <lineage>
        <taxon>Eukaryota</taxon>
        <taxon>Fungi</taxon>
        <taxon>Dikarya</taxon>
        <taxon>Ascomycota</taxon>
        <taxon>Pezizomycotina</taxon>
        <taxon>Eurotiomycetes</taxon>
        <taxon>Eurotiomycetidae</taxon>
        <taxon>Eurotiales</taxon>
        <taxon>Aspergillaceae</taxon>
        <taxon>Penicillium</taxon>
    </lineage>
</organism>
<protein>
    <recommendedName>
        <fullName evidence="3">HMG box domain-containing protein</fullName>
    </recommendedName>
</protein>
<dbReference type="Proteomes" id="UP001213681">
    <property type="component" value="Unassembled WGS sequence"/>
</dbReference>
<feature type="DNA-binding region" description="HMG box" evidence="1">
    <location>
        <begin position="227"/>
        <end position="317"/>
    </location>
</feature>
<sequence length="331" mass="37861">MSLQRVARANVLRHLRLGDSLSHQTRVIGVQNQLRGLSLASNPRFSTPLAGSFSVLKSQQSCSFATDATESTTSKKSTKKSTTKKPKAEKKKRELTEKQKEAKEKKESRELVKQLKETALQPPKKLPQAARAIAIQHKLKELKEQSPSLSQVEIFKEAINQVHSQRLNEADRFVNQAEENRTANEASYEEWIKLYTPLQVKQANTARKHLRRLGHSKYINLHDERLVKSPITAYLWFVKERHDSGDFKNLQVKDAALRIAAEWKDLTDSEKQVSLSSPLLSGEMIMAWIDADHQCQPYFKKSARDIERYREEYREAYGEDVPPPRPSASST</sequence>
<name>A0AAD6BU05_9EURO</name>
<keyword evidence="1" id="KW-0539">Nucleus</keyword>
<feature type="compositionally biased region" description="Basic and acidic residues" evidence="2">
    <location>
        <begin position="91"/>
        <end position="110"/>
    </location>
</feature>
<feature type="region of interest" description="Disordered" evidence="2">
    <location>
        <begin position="64"/>
        <end position="110"/>
    </location>
</feature>
<dbReference type="InterPro" id="IPR036910">
    <property type="entry name" value="HMG_box_dom_sf"/>
</dbReference>
<dbReference type="EMBL" id="JAPVEA010000009">
    <property type="protein sequence ID" value="KAJ5432650.1"/>
    <property type="molecule type" value="Genomic_DNA"/>
</dbReference>
<evidence type="ECO:0000256" key="2">
    <source>
        <dbReference type="SAM" id="MobiDB-lite"/>
    </source>
</evidence>
<dbReference type="GO" id="GO:0005634">
    <property type="term" value="C:nucleus"/>
    <property type="evidence" value="ECO:0007669"/>
    <property type="project" value="UniProtKB-UniRule"/>
</dbReference>
<dbReference type="PROSITE" id="PS50118">
    <property type="entry name" value="HMG_BOX_2"/>
    <property type="match status" value="1"/>
</dbReference>
<dbReference type="CDD" id="cd00084">
    <property type="entry name" value="HMG-box_SF"/>
    <property type="match status" value="1"/>
</dbReference>
<gene>
    <name evidence="4" type="ORF">N7458_011806</name>
</gene>
<evidence type="ECO:0000256" key="1">
    <source>
        <dbReference type="PROSITE-ProRule" id="PRU00267"/>
    </source>
</evidence>
<dbReference type="Gene3D" id="1.10.30.10">
    <property type="entry name" value="High mobility group box domain"/>
    <property type="match status" value="1"/>
</dbReference>
<feature type="compositionally biased region" description="Basic residues" evidence="2">
    <location>
        <begin position="76"/>
        <end position="90"/>
    </location>
</feature>
<dbReference type="AlphaFoldDB" id="A0AAD6BU05"/>
<evidence type="ECO:0000313" key="4">
    <source>
        <dbReference type="EMBL" id="KAJ5432650.1"/>
    </source>
</evidence>
<evidence type="ECO:0000313" key="5">
    <source>
        <dbReference type="Proteomes" id="UP001213681"/>
    </source>
</evidence>
<feature type="domain" description="HMG box" evidence="3">
    <location>
        <begin position="227"/>
        <end position="317"/>
    </location>
</feature>
<dbReference type="SUPFAM" id="SSF47095">
    <property type="entry name" value="HMG-box"/>
    <property type="match status" value="1"/>
</dbReference>
<evidence type="ECO:0000259" key="3">
    <source>
        <dbReference type="PROSITE" id="PS50118"/>
    </source>
</evidence>
<dbReference type="InterPro" id="IPR009071">
    <property type="entry name" value="HMG_box_dom"/>
</dbReference>
<keyword evidence="5" id="KW-1185">Reference proteome</keyword>
<reference evidence="4" key="1">
    <citation type="submission" date="2022-12" db="EMBL/GenBank/DDBJ databases">
        <authorList>
            <person name="Petersen C."/>
        </authorList>
    </citation>
    <scope>NUCLEOTIDE SEQUENCE</scope>
    <source>
        <strain evidence="4">IBT 16125</strain>
    </source>
</reference>
<dbReference type="RefSeq" id="XP_056759942.1">
    <property type="nucleotide sequence ID" value="XM_056915188.1"/>
</dbReference>
<proteinExistence type="predicted"/>
<reference evidence="4" key="2">
    <citation type="journal article" date="2023" name="IMA Fungus">
        <title>Comparative genomic study of the Penicillium genus elucidates a diverse pangenome and 15 lateral gene transfer events.</title>
        <authorList>
            <person name="Petersen C."/>
            <person name="Sorensen T."/>
            <person name="Nielsen M.R."/>
            <person name="Sondergaard T.E."/>
            <person name="Sorensen J.L."/>
            <person name="Fitzpatrick D.A."/>
            <person name="Frisvad J.C."/>
            <person name="Nielsen K.L."/>
        </authorList>
    </citation>
    <scope>NUCLEOTIDE SEQUENCE</scope>
    <source>
        <strain evidence="4">IBT 16125</strain>
    </source>
</reference>
<accession>A0AAD6BU05</accession>
<dbReference type="GeneID" id="81605431"/>
<dbReference type="GO" id="GO:0003677">
    <property type="term" value="F:DNA binding"/>
    <property type="evidence" value="ECO:0007669"/>
    <property type="project" value="UniProtKB-UniRule"/>
</dbReference>
<keyword evidence="1" id="KW-0238">DNA-binding</keyword>
<comment type="caution">
    <text evidence="4">The sequence shown here is derived from an EMBL/GenBank/DDBJ whole genome shotgun (WGS) entry which is preliminary data.</text>
</comment>